<dbReference type="Pfam" id="PF13561">
    <property type="entry name" value="adh_short_C2"/>
    <property type="match status" value="1"/>
</dbReference>
<evidence type="ECO:0000313" key="5">
    <source>
        <dbReference type="Proteomes" id="UP000781932"/>
    </source>
</evidence>
<dbReference type="FunFam" id="3.40.50.720:FF:000084">
    <property type="entry name" value="Short-chain dehydrogenase reductase"/>
    <property type="match status" value="1"/>
</dbReference>
<dbReference type="EMBL" id="JAATWM020000015">
    <property type="protein sequence ID" value="KAF9877022.1"/>
    <property type="molecule type" value="Genomic_DNA"/>
</dbReference>
<evidence type="ECO:0000256" key="2">
    <source>
        <dbReference type="ARBA" id="ARBA00022857"/>
    </source>
</evidence>
<gene>
    <name evidence="4" type="ORF">CkaCkLH20_05288</name>
</gene>
<dbReference type="Gene3D" id="3.40.50.720">
    <property type="entry name" value="NAD(P)-binding Rossmann-like Domain"/>
    <property type="match status" value="1"/>
</dbReference>
<dbReference type="PANTHER" id="PTHR24321:SF8">
    <property type="entry name" value="ESTRADIOL 17-BETA-DEHYDROGENASE 8-RELATED"/>
    <property type="match status" value="1"/>
</dbReference>
<dbReference type="OrthoDB" id="1393670at2759"/>
<dbReference type="PROSITE" id="PS00061">
    <property type="entry name" value="ADH_SHORT"/>
    <property type="match status" value="1"/>
</dbReference>
<dbReference type="PRINTS" id="PR00081">
    <property type="entry name" value="GDHRDH"/>
</dbReference>
<dbReference type="PRINTS" id="PR00080">
    <property type="entry name" value="SDRFAMILY"/>
</dbReference>
<protein>
    <submittedName>
        <fullName evidence="4">Short-chain dehydrogenase reductase sdr</fullName>
    </submittedName>
</protein>
<keyword evidence="2" id="KW-0521">NADP</keyword>
<dbReference type="InterPro" id="IPR002347">
    <property type="entry name" value="SDR_fam"/>
</dbReference>
<reference evidence="4" key="2">
    <citation type="submission" date="2020-11" db="EMBL/GenBank/DDBJ databases">
        <title>Whole genome sequencing of Colletotrichum sp.</title>
        <authorList>
            <person name="Li H."/>
        </authorList>
    </citation>
    <scope>NUCLEOTIDE SEQUENCE</scope>
    <source>
        <strain evidence="4">CkLH20</strain>
    </source>
</reference>
<name>A0A9P6LLY0_9PEZI</name>
<dbReference type="InterPro" id="IPR036291">
    <property type="entry name" value="NAD(P)-bd_dom_sf"/>
</dbReference>
<accession>A0A9P6LLY0</accession>
<proteinExistence type="inferred from homology"/>
<dbReference type="AlphaFoldDB" id="A0A9P6LLY0"/>
<dbReference type="PANTHER" id="PTHR24321">
    <property type="entry name" value="DEHYDROGENASES, SHORT CHAIN"/>
    <property type="match status" value="1"/>
</dbReference>
<dbReference type="RefSeq" id="XP_038746483.1">
    <property type="nucleotide sequence ID" value="XM_038888007.1"/>
</dbReference>
<evidence type="ECO:0000256" key="1">
    <source>
        <dbReference type="ARBA" id="ARBA00006484"/>
    </source>
</evidence>
<comment type="caution">
    <text evidence="4">The sequence shown here is derived from an EMBL/GenBank/DDBJ whole genome shotgun (WGS) entry which is preliminary data.</text>
</comment>
<dbReference type="GeneID" id="62161081"/>
<evidence type="ECO:0000256" key="3">
    <source>
        <dbReference type="ARBA" id="ARBA00023002"/>
    </source>
</evidence>
<dbReference type="CDD" id="cd05233">
    <property type="entry name" value="SDR_c"/>
    <property type="match status" value="1"/>
</dbReference>
<dbReference type="SUPFAM" id="SSF51735">
    <property type="entry name" value="NAD(P)-binding Rossmann-fold domains"/>
    <property type="match status" value="1"/>
</dbReference>
<organism evidence="4 5">
    <name type="scientific">Colletotrichum karsti</name>
    <dbReference type="NCBI Taxonomy" id="1095194"/>
    <lineage>
        <taxon>Eukaryota</taxon>
        <taxon>Fungi</taxon>
        <taxon>Dikarya</taxon>
        <taxon>Ascomycota</taxon>
        <taxon>Pezizomycotina</taxon>
        <taxon>Sordariomycetes</taxon>
        <taxon>Hypocreomycetidae</taxon>
        <taxon>Glomerellales</taxon>
        <taxon>Glomerellaceae</taxon>
        <taxon>Colletotrichum</taxon>
        <taxon>Colletotrichum boninense species complex</taxon>
    </lineage>
</organism>
<reference evidence="4" key="1">
    <citation type="submission" date="2020-03" db="EMBL/GenBank/DDBJ databases">
        <authorList>
            <person name="He L."/>
        </authorList>
    </citation>
    <scope>NUCLEOTIDE SEQUENCE</scope>
    <source>
        <strain evidence="4">CkLH20</strain>
    </source>
</reference>
<evidence type="ECO:0000313" key="4">
    <source>
        <dbReference type="EMBL" id="KAF9877022.1"/>
    </source>
</evidence>
<keyword evidence="5" id="KW-1185">Reference proteome</keyword>
<keyword evidence="3" id="KW-0560">Oxidoreductase</keyword>
<dbReference type="GO" id="GO:0016491">
    <property type="term" value="F:oxidoreductase activity"/>
    <property type="evidence" value="ECO:0007669"/>
    <property type="project" value="UniProtKB-KW"/>
</dbReference>
<comment type="similarity">
    <text evidence="1">Belongs to the short-chain dehydrogenases/reductases (SDR) family.</text>
</comment>
<dbReference type="Proteomes" id="UP000781932">
    <property type="component" value="Unassembled WGS sequence"/>
</dbReference>
<dbReference type="InterPro" id="IPR020904">
    <property type="entry name" value="Sc_DH/Rdtase_CS"/>
</dbReference>
<sequence>MSSLDGLVIIVAGGAGGVGSVTSKILADRGAKVVVADINDQRATKVANEITQAGGSAVAYHLDLAKEESVRDVIEKSAQNFGQIDGLVNMAAQTRPDIINKDGPVDNMSPDVWRETMDVNLIGFALTTKYTLPHFLKNSGGSIVNISSGAAHAGEPTRPAYGASKAAIHALTRHTARKWGPQGIRANALMIGLIATEQVKELYANQPYLQEAIKSCPLQRMAEPKEIATVVAFLLSTDSSYVTGQAWAIDGGYQFRD</sequence>